<evidence type="ECO:0000256" key="2">
    <source>
        <dbReference type="ARBA" id="ARBA00004202"/>
    </source>
</evidence>
<protein>
    <recommendedName>
        <fullName evidence="10">ATP synthase epsilon chain</fullName>
    </recommendedName>
    <alternativeName>
        <fullName evidence="10">ATP synthase F1 sector epsilon subunit</fullName>
    </alternativeName>
    <alternativeName>
        <fullName evidence="10">F-ATPase epsilon subunit</fullName>
    </alternativeName>
</protein>
<comment type="subcellular location">
    <subcellularLocation>
        <location evidence="2 10">Cell membrane</location>
        <topology evidence="2 10">Peripheral membrane protein</topology>
    </subcellularLocation>
</comment>
<dbReference type="KEGG" id="dmp:FAK_00510"/>
<dbReference type="Pfam" id="PF00401">
    <property type="entry name" value="ATP-synt_DE"/>
    <property type="match status" value="1"/>
</dbReference>
<evidence type="ECO:0000256" key="7">
    <source>
        <dbReference type="ARBA" id="ARBA00023136"/>
    </source>
</evidence>
<dbReference type="GO" id="GO:0046933">
    <property type="term" value="F:proton-transporting ATP synthase activity, rotational mechanism"/>
    <property type="evidence" value="ECO:0007669"/>
    <property type="project" value="UniProtKB-UniRule"/>
</dbReference>
<evidence type="ECO:0000259" key="12">
    <source>
        <dbReference type="Pfam" id="PF00401"/>
    </source>
</evidence>
<dbReference type="GO" id="GO:0005524">
    <property type="term" value="F:ATP binding"/>
    <property type="evidence" value="ECO:0007669"/>
    <property type="project" value="UniProtKB-UniRule"/>
</dbReference>
<keyword evidence="10" id="KW-1003">Cell membrane</keyword>
<comment type="function">
    <text evidence="1 10">Produces ATP from ADP in the presence of a proton gradient across the membrane.</text>
</comment>
<keyword evidence="5 10" id="KW-0813">Transport</keyword>
<dbReference type="Proteomes" id="UP001366166">
    <property type="component" value="Chromosome"/>
</dbReference>
<dbReference type="InterPro" id="IPR020547">
    <property type="entry name" value="ATP_synth_F1_esu_C"/>
</dbReference>
<evidence type="ECO:0000256" key="5">
    <source>
        <dbReference type="ARBA" id="ARBA00022448"/>
    </source>
</evidence>
<evidence type="ECO:0000256" key="3">
    <source>
        <dbReference type="ARBA" id="ARBA00005712"/>
    </source>
</evidence>
<keyword evidence="15" id="KW-1185">Reference proteome</keyword>
<dbReference type="Gene3D" id="2.60.15.10">
    <property type="entry name" value="F0F1 ATP synthase delta/epsilon subunit, N-terminal"/>
    <property type="match status" value="1"/>
</dbReference>
<evidence type="ECO:0000256" key="11">
    <source>
        <dbReference type="RuleBase" id="RU003656"/>
    </source>
</evidence>
<dbReference type="NCBIfam" id="NF001846">
    <property type="entry name" value="PRK00571.1-3"/>
    <property type="match status" value="1"/>
</dbReference>
<name>A0AAU9ELS8_9BACT</name>
<dbReference type="Gene3D" id="1.20.5.440">
    <property type="entry name" value="ATP synthase delta/epsilon subunit, C-terminal domain"/>
    <property type="match status" value="1"/>
</dbReference>
<reference evidence="15" key="1">
    <citation type="journal article" date="2023" name="Arch. Microbiol.">
        <title>Desulfoferula mesophilus gen. nov. sp. nov., a mesophilic sulfate-reducing bacterium isolated from a brackish lake sediment.</title>
        <authorList>
            <person name="Watanabe T."/>
            <person name="Yabe T."/>
            <person name="Tsuji J.M."/>
            <person name="Fukui M."/>
        </authorList>
    </citation>
    <scope>NUCLEOTIDE SEQUENCE [LARGE SCALE GENOMIC DNA]</scope>
    <source>
        <strain evidence="15">12FAK</strain>
    </source>
</reference>
<evidence type="ECO:0000256" key="9">
    <source>
        <dbReference type="ARBA" id="ARBA00023310"/>
    </source>
</evidence>
<keyword evidence="7 10" id="KW-0472">Membrane</keyword>
<sequence length="139" mass="15055">MANKILLEVVTPDKLLLSKEVDVVVATGVDGEFGVLHGHVPFLASLAIGEMRFKDGNDTEYAAIAGGFAEVTGEKVTILAEAAELAREIDIDRAQRARERAQQRVEKSRAEEMDYARAEASMQRAIMRLKVAGRTGGLG</sequence>
<accession>A0AAU9ELS8</accession>
<dbReference type="SUPFAM" id="SSF46604">
    <property type="entry name" value="Epsilon subunit of F1F0-ATP synthase C-terminal domain"/>
    <property type="match status" value="1"/>
</dbReference>
<dbReference type="GO" id="GO:0005886">
    <property type="term" value="C:plasma membrane"/>
    <property type="evidence" value="ECO:0007669"/>
    <property type="project" value="UniProtKB-SubCell"/>
</dbReference>
<evidence type="ECO:0000313" key="15">
    <source>
        <dbReference type="Proteomes" id="UP001366166"/>
    </source>
</evidence>
<dbReference type="AlphaFoldDB" id="A0AAU9ELS8"/>
<dbReference type="Pfam" id="PF02823">
    <property type="entry name" value="ATP-synt_DE_N"/>
    <property type="match status" value="1"/>
</dbReference>
<evidence type="ECO:0000259" key="13">
    <source>
        <dbReference type="Pfam" id="PF02823"/>
    </source>
</evidence>
<dbReference type="InterPro" id="IPR036794">
    <property type="entry name" value="ATP_F1_dsu/esu_C_sf"/>
</dbReference>
<evidence type="ECO:0000256" key="10">
    <source>
        <dbReference type="HAMAP-Rule" id="MF_00530"/>
    </source>
</evidence>
<dbReference type="RefSeq" id="WP_338604108.1">
    <property type="nucleotide sequence ID" value="NZ_AP028679.1"/>
</dbReference>
<dbReference type="NCBIfam" id="TIGR01216">
    <property type="entry name" value="ATP_synt_epsi"/>
    <property type="match status" value="1"/>
</dbReference>
<comment type="similarity">
    <text evidence="3 10 11">Belongs to the ATPase epsilon chain family.</text>
</comment>
<dbReference type="InterPro" id="IPR001469">
    <property type="entry name" value="ATP_synth_F1_dsu/esu"/>
</dbReference>
<dbReference type="GO" id="GO:0045259">
    <property type="term" value="C:proton-transporting ATP synthase complex"/>
    <property type="evidence" value="ECO:0007669"/>
    <property type="project" value="UniProtKB-KW"/>
</dbReference>
<dbReference type="InterPro" id="IPR020546">
    <property type="entry name" value="ATP_synth_F1_dsu/esu_N"/>
</dbReference>
<organism evidence="14 15">
    <name type="scientific">Desulfoferula mesophila</name>
    <dbReference type="NCBI Taxonomy" id="3058419"/>
    <lineage>
        <taxon>Bacteria</taxon>
        <taxon>Pseudomonadati</taxon>
        <taxon>Thermodesulfobacteriota</taxon>
        <taxon>Desulfarculia</taxon>
        <taxon>Desulfarculales</taxon>
        <taxon>Desulfarculaceae</taxon>
        <taxon>Desulfoferula</taxon>
    </lineage>
</organism>
<gene>
    <name evidence="10 14" type="primary">atpC</name>
    <name evidence="14" type="ORF">FAK_00510</name>
</gene>
<dbReference type="PANTHER" id="PTHR13822">
    <property type="entry name" value="ATP SYNTHASE DELTA/EPSILON CHAIN"/>
    <property type="match status" value="1"/>
</dbReference>
<dbReference type="HAMAP" id="MF_00530">
    <property type="entry name" value="ATP_synth_epsil_bac"/>
    <property type="match status" value="1"/>
</dbReference>
<dbReference type="PANTHER" id="PTHR13822:SF10">
    <property type="entry name" value="ATP SYNTHASE EPSILON CHAIN, CHLOROPLASTIC"/>
    <property type="match status" value="1"/>
</dbReference>
<feature type="domain" description="ATP synthase F1 complex delta/epsilon subunit N-terminal" evidence="13">
    <location>
        <begin position="7"/>
        <end position="83"/>
    </location>
</feature>
<feature type="domain" description="ATP synthase epsilon subunit C-terminal" evidence="12">
    <location>
        <begin position="88"/>
        <end position="133"/>
    </location>
</feature>
<evidence type="ECO:0000256" key="6">
    <source>
        <dbReference type="ARBA" id="ARBA00023065"/>
    </source>
</evidence>
<proteinExistence type="inferred from homology"/>
<dbReference type="EMBL" id="AP028679">
    <property type="protein sequence ID" value="BEQ12985.1"/>
    <property type="molecule type" value="Genomic_DNA"/>
</dbReference>
<evidence type="ECO:0000256" key="4">
    <source>
        <dbReference type="ARBA" id="ARBA00011648"/>
    </source>
</evidence>
<dbReference type="NCBIfam" id="NF009980">
    <property type="entry name" value="PRK13446.1"/>
    <property type="match status" value="1"/>
</dbReference>
<evidence type="ECO:0000256" key="8">
    <source>
        <dbReference type="ARBA" id="ARBA00023196"/>
    </source>
</evidence>
<keyword evidence="8 10" id="KW-0139">CF(1)</keyword>
<evidence type="ECO:0000256" key="1">
    <source>
        <dbReference type="ARBA" id="ARBA00003543"/>
    </source>
</evidence>
<keyword evidence="9 10" id="KW-0066">ATP synthesis</keyword>
<dbReference type="SUPFAM" id="SSF51344">
    <property type="entry name" value="Epsilon subunit of F1F0-ATP synthase N-terminal domain"/>
    <property type="match status" value="1"/>
</dbReference>
<dbReference type="InterPro" id="IPR036771">
    <property type="entry name" value="ATPsynth_dsu/esu_N"/>
</dbReference>
<dbReference type="CDD" id="cd12152">
    <property type="entry name" value="F1-ATPase_delta"/>
    <property type="match status" value="1"/>
</dbReference>
<evidence type="ECO:0000313" key="14">
    <source>
        <dbReference type="EMBL" id="BEQ12985.1"/>
    </source>
</evidence>
<comment type="subunit">
    <text evidence="4 10 11">F-type ATPases have 2 components, CF(1) - the catalytic core - and CF(0) - the membrane proton channel. CF(1) has five subunits: alpha(3), beta(3), gamma(1), delta(1), epsilon(1). CF(0) has three main subunits: a, b and c.</text>
</comment>
<keyword evidence="6 10" id="KW-0406">Ion transport</keyword>
<keyword evidence="10" id="KW-0375">Hydrogen ion transport</keyword>